<dbReference type="SMART" id="SM00671">
    <property type="entry name" value="SEL1"/>
    <property type="match status" value="3"/>
</dbReference>
<proteinExistence type="predicted"/>
<feature type="compositionally biased region" description="Basic residues" evidence="1">
    <location>
        <begin position="797"/>
        <end position="812"/>
    </location>
</feature>
<dbReference type="Pfam" id="PF08238">
    <property type="entry name" value="Sel1"/>
    <property type="match status" value="3"/>
</dbReference>
<feature type="region of interest" description="Disordered" evidence="1">
    <location>
        <begin position="104"/>
        <end position="126"/>
    </location>
</feature>
<feature type="compositionally biased region" description="Polar residues" evidence="1">
    <location>
        <begin position="364"/>
        <end position="384"/>
    </location>
</feature>
<dbReference type="PANTHER" id="PTHR43628:SF11">
    <property type="entry name" value="PROTEIN DSF2"/>
    <property type="match status" value="1"/>
</dbReference>
<name>A0AAV9JZ09_9PEZI</name>
<feature type="compositionally biased region" description="Low complexity" evidence="1">
    <location>
        <begin position="263"/>
        <end position="290"/>
    </location>
</feature>
<organism evidence="2 3">
    <name type="scientific">Oleoguttula mirabilis</name>
    <dbReference type="NCBI Taxonomy" id="1507867"/>
    <lineage>
        <taxon>Eukaryota</taxon>
        <taxon>Fungi</taxon>
        <taxon>Dikarya</taxon>
        <taxon>Ascomycota</taxon>
        <taxon>Pezizomycotina</taxon>
        <taxon>Dothideomycetes</taxon>
        <taxon>Dothideomycetidae</taxon>
        <taxon>Mycosphaerellales</taxon>
        <taxon>Teratosphaeriaceae</taxon>
        <taxon>Oleoguttula</taxon>
    </lineage>
</organism>
<dbReference type="InterPro" id="IPR006597">
    <property type="entry name" value="Sel1-like"/>
</dbReference>
<sequence>MGPRPSHLNLHNDPSGTPQPPRMNFYMDLPSPRTGEAPPALSPLDAFALHSRILAQQFKQEAQSGRRISRLPHVAVAKELANRPDFFRNASGGSDSAMSTMSEVPEVQEEFRPTTREGVTVGGGERFRPVSHYPMLGHASKASRSSPAVTPYYDAEESQPKMAPQDYFGMGVPRALSPEPVGPNIVNIEGPSPPMMPSLTHSMDSVSSSQPRTFTNGSTHSQRSQRSDRGLLPPKSPGFPKSPRSMQSIRSVPPDSGDEDGFSYSSAYATSASRKFSGSSNMSRSRSPFSPYMAPVHRSPSMTSEYSVNGSQAQPQGQKARCNFSRPRSSGGQSVQSVHTRPSFETRPSLDTRPSNELPLRKSSLASNSTHPSSFHSNPSTRQNSADDVRTPANVHLDTPGPETAEAAGNDYFGAVPAGEPNATPSYIYTKYSLPRGRTAIERNSAGMRDSWIQNQFTWDESKPPPPISKTNAVPVATNADVFHQRQRDDSNVSTFSAPVRPSSPTGSTGSDRISGMWLSTKSRPAGRSATRSRSANPEGRFEKPHAHRSSPSVDTESTIRTIKAAVPLHQRASSTELTPEEHLELGIETHSSGDLTKSTYHLRLAAKAGLPTAMLLYALACRHGWGIRPNAEEGVLWLRKAVEGSSLEGVNLETALSSASQATKVSKGVGKAQFALAIYELGISYMNGWGCAKDKPLALRCYEVAGSWGDCDALAEAGYCWTQGVGCRKDLSKAAGLYRKAADGGMSMAGNSWIYKAKYMDNDATAPAPVGKSPEKQKLHRTDTAESATDGAQKPGRSRGRSLWGRKKEKA</sequence>
<comment type="caution">
    <text evidence="2">The sequence shown here is derived from an EMBL/GenBank/DDBJ whole genome shotgun (WGS) entry which is preliminary data.</text>
</comment>
<feature type="region of interest" description="Disordered" evidence="1">
    <location>
        <begin position="1"/>
        <end position="42"/>
    </location>
</feature>
<dbReference type="Gene3D" id="1.25.40.10">
    <property type="entry name" value="Tetratricopeptide repeat domain"/>
    <property type="match status" value="1"/>
</dbReference>
<feature type="compositionally biased region" description="Polar residues" evidence="1">
    <location>
        <begin position="199"/>
        <end position="224"/>
    </location>
</feature>
<dbReference type="InterPro" id="IPR011990">
    <property type="entry name" value="TPR-like_helical_dom_sf"/>
</dbReference>
<feature type="compositionally biased region" description="Polar residues" evidence="1">
    <location>
        <begin position="300"/>
        <end position="317"/>
    </location>
</feature>
<feature type="compositionally biased region" description="Polar residues" evidence="1">
    <location>
        <begin position="492"/>
        <end position="523"/>
    </location>
</feature>
<dbReference type="GO" id="GO:0010972">
    <property type="term" value="P:negative regulation of G2/M transition of mitotic cell cycle"/>
    <property type="evidence" value="ECO:0007669"/>
    <property type="project" value="TreeGrafter"/>
</dbReference>
<gene>
    <name evidence="2" type="ORF">LTR36_003323</name>
</gene>
<reference evidence="2 3" key="1">
    <citation type="submission" date="2021-11" db="EMBL/GenBank/DDBJ databases">
        <title>Black yeast isolated from Biological Soil Crust.</title>
        <authorList>
            <person name="Kurbessoian T."/>
        </authorList>
    </citation>
    <scope>NUCLEOTIDE SEQUENCE [LARGE SCALE GENOMIC DNA]</scope>
    <source>
        <strain evidence="2 3">CCFEE 5522</strain>
    </source>
</reference>
<dbReference type="Proteomes" id="UP001324427">
    <property type="component" value="Unassembled WGS sequence"/>
</dbReference>
<protein>
    <submittedName>
        <fullName evidence="2">Uncharacterized protein</fullName>
    </submittedName>
</protein>
<feature type="region of interest" description="Disordered" evidence="1">
    <location>
        <begin position="181"/>
        <end position="409"/>
    </location>
</feature>
<feature type="region of interest" description="Disordered" evidence="1">
    <location>
        <begin position="766"/>
        <end position="812"/>
    </location>
</feature>
<evidence type="ECO:0000256" key="1">
    <source>
        <dbReference type="SAM" id="MobiDB-lite"/>
    </source>
</evidence>
<feature type="compositionally biased region" description="Polar residues" evidence="1">
    <location>
        <begin position="326"/>
        <end position="340"/>
    </location>
</feature>
<dbReference type="GO" id="GO:0032153">
    <property type="term" value="C:cell division site"/>
    <property type="evidence" value="ECO:0007669"/>
    <property type="project" value="TreeGrafter"/>
</dbReference>
<dbReference type="AlphaFoldDB" id="A0AAV9JZ09"/>
<feature type="region of interest" description="Disordered" evidence="1">
    <location>
        <begin position="138"/>
        <end position="159"/>
    </location>
</feature>
<dbReference type="SUPFAM" id="SSF81901">
    <property type="entry name" value="HCP-like"/>
    <property type="match status" value="1"/>
</dbReference>
<accession>A0AAV9JZ09</accession>
<keyword evidence="3" id="KW-1185">Reference proteome</keyword>
<evidence type="ECO:0000313" key="2">
    <source>
        <dbReference type="EMBL" id="KAK4550356.1"/>
    </source>
</evidence>
<feature type="region of interest" description="Disordered" evidence="1">
    <location>
        <begin position="486"/>
        <end position="558"/>
    </location>
</feature>
<evidence type="ECO:0000313" key="3">
    <source>
        <dbReference type="Proteomes" id="UP001324427"/>
    </source>
</evidence>
<dbReference type="InterPro" id="IPR052945">
    <property type="entry name" value="Mitotic_Regulator"/>
</dbReference>
<feature type="compositionally biased region" description="Basic and acidic residues" evidence="1">
    <location>
        <begin position="774"/>
        <end position="785"/>
    </location>
</feature>
<dbReference type="EMBL" id="JAVFHQ010000002">
    <property type="protein sequence ID" value="KAK4550356.1"/>
    <property type="molecule type" value="Genomic_DNA"/>
</dbReference>
<dbReference type="PANTHER" id="PTHR43628">
    <property type="entry name" value="ACTIVATOR OF C KINASE PROTEIN 1-RELATED"/>
    <property type="match status" value="1"/>
</dbReference>